<accession>A0ABY9VAF1</accession>
<sequence length="574" mass="62810">MADTRREHGTDDAAGRRAHGHAPPPGKPVAPPRPASAPRGGIRTEATRLLCAGVYFDSEYRRRVVEELVQHEERPIAPSLGIDALPVLVHALRARRKEAETALVLLAIWTVFIGLGVAGVGSETMLPVPWWLAYMLVCFLLGSVRSGTGLGVAVFTLDRSMVKRATRGRLRMLLPLMPLLIALIYWVSALFALFSGAHAWVSVVFPFLLVLPVWAYRAHVSAVMRDELGPETFFRAPRETVPPTPGYRRIAEAIDREQYAVLTIYDPFRPFIGAGRPYREPWSLVMELKERTSPAKDDKGAEPTAGRGARLTGREVIDLIKPRLEELRTAAAATSRDRLCALEIEEFVYLPSGLARWEVAYDPAATRRHLDEAVGEGGEARRHFLRIRVGAWDEQVVVSVLVRVHTQGGMLVLEVVPHVLTPVRPEFRAVDVIEARGGDDLLREAVRGLLATPTANFAAGTSLIRTGVAVFRTWLANPRRALPDAPATSVRELGSTTDLSVFQEMDVRRYVRTVQDRIASGVRESLRVNGYETGDFEQQVVNVSGGGVFIGAMSGGAVATGEGASAAHTEGGKK</sequence>
<gene>
    <name evidence="3" type="ORF">PS467_38940</name>
</gene>
<evidence type="ECO:0000313" key="3">
    <source>
        <dbReference type="EMBL" id="WNF00890.1"/>
    </source>
</evidence>
<keyword evidence="2" id="KW-0812">Transmembrane</keyword>
<dbReference type="Proteomes" id="UP001305606">
    <property type="component" value="Chromosome"/>
</dbReference>
<feature type="transmembrane region" description="Helical" evidence="2">
    <location>
        <begin position="170"/>
        <end position="191"/>
    </location>
</feature>
<feature type="transmembrane region" description="Helical" evidence="2">
    <location>
        <begin position="197"/>
        <end position="216"/>
    </location>
</feature>
<evidence type="ECO:0000313" key="4">
    <source>
        <dbReference type="Proteomes" id="UP001305606"/>
    </source>
</evidence>
<name>A0ABY9VAF1_9ACTN</name>
<feature type="region of interest" description="Disordered" evidence="1">
    <location>
        <begin position="1"/>
        <end position="41"/>
    </location>
</feature>
<keyword evidence="4" id="KW-1185">Reference proteome</keyword>
<organism evidence="3 4">
    <name type="scientific">Streptomyces luomodiensis</name>
    <dbReference type="NCBI Taxonomy" id="3026192"/>
    <lineage>
        <taxon>Bacteria</taxon>
        <taxon>Bacillati</taxon>
        <taxon>Actinomycetota</taxon>
        <taxon>Actinomycetes</taxon>
        <taxon>Kitasatosporales</taxon>
        <taxon>Streptomycetaceae</taxon>
        <taxon>Streptomyces</taxon>
    </lineage>
</organism>
<feature type="transmembrane region" description="Helical" evidence="2">
    <location>
        <begin position="132"/>
        <end position="158"/>
    </location>
</feature>
<feature type="transmembrane region" description="Helical" evidence="2">
    <location>
        <begin position="102"/>
        <end position="120"/>
    </location>
</feature>
<reference evidence="3 4" key="1">
    <citation type="submission" date="2023-02" db="EMBL/GenBank/DDBJ databases">
        <title>Streptomyces sp. SCA4-21 with antifungal activity against Fusarium oxysporum f. sp. cubense, Streptomyces sp. SCA2-17 with antifungal activity against Fusarium oxysporum f. sp. cubense.</title>
        <authorList>
            <person name="Qi D."/>
        </authorList>
    </citation>
    <scope>NUCLEOTIDE SEQUENCE [LARGE SCALE GENOMIC DNA]</scope>
    <source>
        <strain evidence="3 4">SCA4-21</strain>
    </source>
</reference>
<keyword evidence="2" id="KW-0472">Membrane</keyword>
<evidence type="ECO:0000256" key="2">
    <source>
        <dbReference type="SAM" id="Phobius"/>
    </source>
</evidence>
<feature type="compositionally biased region" description="Basic and acidic residues" evidence="1">
    <location>
        <begin position="1"/>
        <end position="15"/>
    </location>
</feature>
<evidence type="ECO:0008006" key="5">
    <source>
        <dbReference type="Google" id="ProtNLM"/>
    </source>
</evidence>
<dbReference type="RefSeq" id="WP_311039236.1">
    <property type="nucleotide sequence ID" value="NZ_CP117522.1"/>
</dbReference>
<proteinExistence type="predicted"/>
<keyword evidence="2" id="KW-1133">Transmembrane helix</keyword>
<protein>
    <recommendedName>
        <fullName evidence="5">Integral membrane protein</fullName>
    </recommendedName>
</protein>
<feature type="compositionally biased region" description="Pro residues" evidence="1">
    <location>
        <begin position="22"/>
        <end position="35"/>
    </location>
</feature>
<evidence type="ECO:0000256" key="1">
    <source>
        <dbReference type="SAM" id="MobiDB-lite"/>
    </source>
</evidence>
<dbReference type="EMBL" id="CP117522">
    <property type="protein sequence ID" value="WNF00890.1"/>
    <property type="molecule type" value="Genomic_DNA"/>
</dbReference>